<reference evidence="1" key="1">
    <citation type="journal article" date="2019" name="bioRxiv">
        <title>The Genome of the Zebra Mussel, Dreissena polymorpha: A Resource for Invasive Species Research.</title>
        <authorList>
            <person name="McCartney M.A."/>
            <person name="Auch B."/>
            <person name="Kono T."/>
            <person name="Mallez S."/>
            <person name="Zhang Y."/>
            <person name="Obille A."/>
            <person name="Becker A."/>
            <person name="Abrahante J.E."/>
            <person name="Garbe J."/>
            <person name="Badalamenti J.P."/>
            <person name="Herman A."/>
            <person name="Mangelson H."/>
            <person name="Liachko I."/>
            <person name="Sullivan S."/>
            <person name="Sone E.D."/>
            <person name="Koren S."/>
            <person name="Silverstein K.A.T."/>
            <person name="Beckman K.B."/>
            <person name="Gohl D.M."/>
        </authorList>
    </citation>
    <scope>NUCLEOTIDE SEQUENCE</scope>
    <source>
        <strain evidence="1">Duluth1</strain>
        <tissue evidence="1">Whole animal</tissue>
    </source>
</reference>
<evidence type="ECO:0000313" key="1">
    <source>
        <dbReference type="EMBL" id="KAH3715694.1"/>
    </source>
</evidence>
<sequence length="173" mass="19529">MRKDISDDGKCTAVTSCTSFGCVDSVVQSKLSLSIKTSSLTLSERTDVFDPCEEKQHVDMTICSHLQNTSTYIEHSTTNRTLLMDNSHDIKSGTNDSYVTMVKGQNQLQTIDLATTQKEYNSDEIVSGDINTCQRIKESNPNSELGYNLSLSELNNRGQFQRKLIWKWSRNKM</sequence>
<dbReference type="EMBL" id="JAIWYP010000013">
    <property type="protein sequence ID" value="KAH3715694.1"/>
    <property type="molecule type" value="Genomic_DNA"/>
</dbReference>
<dbReference type="PROSITE" id="PS51257">
    <property type="entry name" value="PROKAR_LIPOPROTEIN"/>
    <property type="match status" value="1"/>
</dbReference>
<accession>A0A9D4C238</accession>
<keyword evidence="2" id="KW-1185">Reference proteome</keyword>
<comment type="caution">
    <text evidence="1">The sequence shown here is derived from an EMBL/GenBank/DDBJ whole genome shotgun (WGS) entry which is preliminary data.</text>
</comment>
<protein>
    <submittedName>
        <fullName evidence="1">Uncharacterized protein</fullName>
    </submittedName>
</protein>
<reference evidence="1" key="2">
    <citation type="submission" date="2020-11" db="EMBL/GenBank/DDBJ databases">
        <authorList>
            <person name="McCartney M.A."/>
            <person name="Auch B."/>
            <person name="Kono T."/>
            <person name="Mallez S."/>
            <person name="Becker A."/>
            <person name="Gohl D.M."/>
            <person name="Silverstein K.A.T."/>
            <person name="Koren S."/>
            <person name="Bechman K.B."/>
            <person name="Herman A."/>
            <person name="Abrahante J.E."/>
            <person name="Garbe J."/>
        </authorList>
    </citation>
    <scope>NUCLEOTIDE SEQUENCE</scope>
    <source>
        <strain evidence="1">Duluth1</strain>
        <tissue evidence="1">Whole animal</tissue>
    </source>
</reference>
<name>A0A9D4C238_DREPO</name>
<dbReference type="AlphaFoldDB" id="A0A9D4C238"/>
<organism evidence="1 2">
    <name type="scientific">Dreissena polymorpha</name>
    <name type="common">Zebra mussel</name>
    <name type="synonym">Mytilus polymorpha</name>
    <dbReference type="NCBI Taxonomy" id="45954"/>
    <lineage>
        <taxon>Eukaryota</taxon>
        <taxon>Metazoa</taxon>
        <taxon>Spiralia</taxon>
        <taxon>Lophotrochozoa</taxon>
        <taxon>Mollusca</taxon>
        <taxon>Bivalvia</taxon>
        <taxon>Autobranchia</taxon>
        <taxon>Heteroconchia</taxon>
        <taxon>Euheterodonta</taxon>
        <taxon>Imparidentia</taxon>
        <taxon>Neoheterodontei</taxon>
        <taxon>Myida</taxon>
        <taxon>Dreissenoidea</taxon>
        <taxon>Dreissenidae</taxon>
        <taxon>Dreissena</taxon>
    </lineage>
</organism>
<evidence type="ECO:0000313" key="2">
    <source>
        <dbReference type="Proteomes" id="UP000828390"/>
    </source>
</evidence>
<gene>
    <name evidence="1" type="ORF">DPMN_058406</name>
</gene>
<dbReference type="Proteomes" id="UP000828390">
    <property type="component" value="Unassembled WGS sequence"/>
</dbReference>
<proteinExistence type="predicted"/>